<dbReference type="InterPro" id="IPR029787">
    <property type="entry name" value="Nucleotide_cyclase"/>
</dbReference>
<evidence type="ECO:0000256" key="1">
    <source>
        <dbReference type="SAM" id="Coils"/>
    </source>
</evidence>
<dbReference type="InterPro" id="IPR001633">
    <property type="entry name" value="EAL_dom"/>
</dbReference>
<dbReference type="InterPro" id="IPR000700">
    <property type="entry name" value="PAS-assoc_C"/>
</dbReference>
<keyword evidence="5" id="KW-0548">Nucleotidyltransferase</keyword>
<sequence length="845" mass="96869">MEQQLVKQTVVTWQEDWASFWSDPATTLHSFQEIFNSMEDGVILFNPAQNALLVNQAATALLGPDLECLSDPSSWGATILTEVDCDPITYGMNFLLVRFFRGQEFEGEEIEVESGIQGKRVWLRLNSRIFRDAAGHLQGGVMICRDISHYKEVEERLIHDAYHDKLTGLGNRQLLLEHLNRAIAYHKQDQEYHFAVLCLDIDRFKVINDSLGHVVGDRLLRAMTRRLEACLREDDVIVRLGGDEFAILLENIQEVTCAMQVAQRIHQTLTHPFCLEEQEIFTDVSIGIAVNNTHYSYAEEMVRDADIALVHAKKLGLSTYQVFEPKMHSHTVELLQIENDLRRAVENKDLRVYYQPIINLSNREITGFETLVRWQHQTRGFINPDDFIPLAEETGLIIPLGRFVLQNACEKMQQWRSAYTEAKDWVIHVNVSGKQLCQSNFVAELQAILKQTEMLPQNLKLEVTESVFLNQVPRVMEILHELQFLGIQLALDDFGTGYSSLSYLHKLPFKTLKIDRSFIQDLEINNDKLGILRAIVSLATHLGMDVVAEGIETPHQMAQLKALKCEYGQGYLFSKPLDSELMEAWFQAECLSQEEQKACNLRTEVAEQVAQEELMFKIETLAQELEKIKREKEDLEILLETTAQHADLFELELNREILLHEKSKKSLQEKNELLKELCLLDPLTQVANRRHFEQYIQDVWAQLLAEQNPISFILLDVDYFKRFNDYYGHQVGDDCLLKVAQAISQPMRNTTDLVSRYGGEEFAIILPHCGPEGALRVAERIRQELKQLNIPHTESLVSDRLTVSLGIVSTTPSPDSSIQKLIESADQALYSAKLQGRDRYILFSQ</sequence>
<dbReference type="Pfam" id="PF00563">
    <property type="entry name" value="EAL"/>
    <property type="match status" value="1"/>
</dbReference>
<dbReference type="SMART" id="SM00267">
    <property type="entry name" value="GGDEF"/>
    <property type="match status" value="2"/>
</dbReference>
<dbReference type="SUPFAM" id="SSF141868">
    <property type="entry name" value="EAL domain-like"/>
    <property type="match status" value="1"/>
</dbReference>
<feature type="domain" description="GGDEF" evidence="4">
    <location>
        <begin position="192"/>
        <end position="325"/>
    </location>
</feature>
<dbReference type="Pfam" id="PF00990">
    <property type="entry name" value="GGDEF"/>
    <property type="match status" value="2"/>
</dbReference>
<dbReference type="NCBIfam" id="TIGR00254">
    <property type="entry name" value="GGDEF"/>
    <property type="match status" value="2"/>
</dbReference>
<dbReference type="PROSITE" id="PS50113">
    <property type="entry name" value="PAC"/>
    <property type="match status" value="1"/>
</dbReference>
<dbReference type="InterPro" id="IPR052155">
    <property type="entry name" value="Biofilm_reg_signaling"/>
</dbReference>
<dbReference type="CDD" id="cd01949">
    <property type="entry name" value="GGDEF"/>
    <property type="match status" value="2"/>
</dbReference>
<dbReference type="SUPFAM" id="SSF55073">
    <property type="entry name" value="Nucleotide cyclase"/>
    <property type="match status" value="2"/>
</dbReference>
<protein>
    <submittedName>
        <fullName evidence="5">Diguanylate cyclase</fullName>
        <ecNumber evidence="5">2.7.7.65</ecNumber>
    </submittedName>
</protein>
<dbReference type="InterPro" id="IPR000160">
    <property type="entry name" value="GGDEF_dom"/>
</dbReference>
<dbReference type="GO" id="GO:0052621">
    <property type="term" value="F:diguanylate cyclase activity"/>
    <property type="evidence" value="ECO:0007669"/>
    <property type="project" value="UniProtKB-EC"/>
</dbReference>
<dbReference type="Gene3D" id="3.20.20.450">
    <property type="entry name" value="EAL domain"/>
    <property type="match status" value="1"/>
</dbReference>
<accession>A0ABT3L486</accession>
<dbReference type="PROSITE" id="PS50887">
    <property type="entry name" value="GGDEF"/>
    <property type="match status" value="2"/>
</dbReference>
<dbReference type="PANTHER" id="PTHR44757:SF2">
    <property type="entry name" value="BIOFILM ARCHITECTURE MAINTENANCE PROTEIN MBAA"/>
    <property type="match status" value="1"/>
</dbReference>
<dbReference type="InterPro" id="IPR043128">
    <property type="entry name" value="Rev_trsase/Diguanyl_cyclase"/>
</dbReference>
<keyword evidence="1" id="KW-0175">Coiled coil</keyword>
<dbReference type="Gene3D" id="3.30.70.270">
    <property type="match status" value="2"/>
</dbReference>
<dbReference type="CDD" id="cd01948">
    <property type="entry name" value="EAL"/>
    <property type="match status" value="1"/>
</dbReference>
<gene>
    <name evidence="5" type="ORF">K4A83_08575</name>
</gene>
<dbReference type="InterPro" id="IPR000014">
    <property type="entry name" value="PAS"/>
</dbReference>
<feature type="coiled-coil region" evidence="1">
    <location>
        <begin position="611"/>
        <end position="645"/>
    </location>
</feature>
<dbReference type="PANTHER" id="PTHR44757">
    <property type="entry name" value="DIGUANYLATE CYCLASE DGCP"/>
    <property type="match status" value="1"/>
</dbReference>
<proteinExistence type="predicted"/>
<feature type="domain" description="EAL" evidence="3">
    <location>
        <begin position="334"/>
        <end position="590"/>
    </location>
</feature>
<dbReference type="NCBIfam" id="TIGR00229">
    <property type="entry name" value="sensory_box"/>
    <property type="match status" value="1"/>
</dbReference>
<dbReference type="EMBL" id="JAIHOM010000033">
    <property type="protein sequence ID" value="MCW6036326.1"/>
    <property type="molecule type" value="Genomic_DNA"/>
</dbReference>
<organism evidence="5 6">
    <name type="scientific">Spirulina subsalsa FACHB-351</name>
    <dbReference type="NCBI Taxonomy" id="234711"/>
    <lineage>
        <taxon>Bacteria</taxon>
        <taxon>Bacillati</taxon>
        <taxon>Cyanobacteriota</taxon>
        <taxon>Cyanophyceae</taxon>
        <taxon>Spirulinales</taxon>
        <taxon>Spirulinaceae</taxon>
        <taxon>Spirulina</taxon>
    </lineage>
</organism>
<reference evidence="5 6" key="1">
    <citation type="submission" date="2021-08" db="EMBL/GenBank/DDBJ databases">
        <title>Draft genome sequence of Spirulina subsalsa with high tolerance to salinity and hype-accumulation of phycocyanin.</title>
        <authorList>
            <person name="Pei H."/>
            <person name="Jiang L."/>
        </authorList>
    </citation>
    <scope>NUCLEOTIDE SEQUENCE [LARGE SCALE GENOMIC DNA]</scope>
    <source>
        <strain evidence="5 6">FACHB-351</strain>
    </source>
</reference>
<keyword evidence="6" id="KW-1185">Reference proteome</keyword>
<dbReference type="InterPro" id="IPR035919">
    <property type="entry name" value="EAL_sf"/>
</dbReference>
<feature type="domain" description="PAC" evidence="2">
    <location>
        <begin position="106"/>
        <end position="159"/>
    </location>
</feature>
<dbReference type="EC" id="2.7.7.65" evidence="5"/>
<keyword evidence="5" id="KW-0808">Transferase</keyword>
<dbReference type="Proteomes" id="UP001526426">
    <property type="component" value="Unassembled WGS sequence"/>
</dbReference>
<dbReference type="SMART" id="SM00052">
    <property type="entry name" value="EAL"/>
    <property type="match status" value="1"/>
</dbReference>
<dbReference type="PROSITE" id="PS50883">
    <property type="entry name" value="EAL"/>
    <property type="match status" value="1"/>
</dbReference>
<comment type="caution">
    <text evidence="5">The sequence shown here is derived from an EMBL/GenBank/DDBJ whole genome shotgun (WGS) entry which is preliminary data.</text>
</comment>
<evidence type="ECO:0000259" key="2">
    <source>
        <dbReference type="PROSITE" id="PS50113"/>
    </source>
</evidence>
<dbReference type="Gene3D" id="3.30.450.20">
    <property type="entry name" value="PAS domain"/>
    <property type="match status" value="1"/>
</dbReference>
<evidence type="ECO:0000259" key="3">
    <source>
        <dbReference type="PROSITE" id="PS50883"/>
    </source>
</evidence>
<feature type="domain" description="GGDEF" evidence="4">
    <location>
        <begin position="708"/>
        <end position="845"/>
    </location>
</feature>
<dbReference type="SUPFAM" id="SSF55785">
    <property type="entry name" value="PYP-like sensor domain (PAS domain)"/>
    <property type="match status" value="1"/>
</dbReference>
<name>A0ABT3L486_9CYAN</name>
<evidence type="ECO:0000313" key="5">
    <source>
        <dbReference type="EMBL" id="MCW6036326.1"/>
    </source>
</evidence>
<evidence type="ECO:0000259" key="4">
    <source>
        <dbReference type="PROSITE" id="PS50887"/>
    </source>
</evidence>
<evidence type="ECO:0000313" key="6">
    <source>
        <dbReference type="Proteomes" id="UP001526426"/>
    </source>
</evidence>
<dbReference type="InterPro" id="IPR035965">
    <property type="entry name" value="PAS-like_dom_sf"/>
</dbReference>